<dbReference type="RefSeq" id="WP_178932659.1">
    <property type="nucleotide sequence ID" value="NZ_JACBAZ010000004.1"/>
</dbReference>
<dbReference type="EMBL" id="JACBAZ010000004">
    <property type="protein sequence ID" value="NWK56036.1"/>
    <property type="molecule type" value="Genomic_DNA"/>
</dbReference>
<sequence length="692" mass="77110">MSQSLEVEVLAAKGKWSDQIRDAFIAQARTEMLSALKASGKSVSAETVAWVDAHEDARLAVYASVSPADPRILINLDQLRTELGDEMFQRYRQFCLGAAVARRSIGVGAIAGAAVNLKFAKLYEWGDEARAKGVEPEAYLAGTRKAGGIEKYAATDKISAYLKQHALPLKDAYVQDSHRKAMEAILTEAGVKKAERALPGVLRSIMLAQELRPAKRSDYPRVSEYLVFLDKIYQTPASQLSLEDGQRWPLYPVKESPWPILMPLSMTWPLDEAEHIWEKYQGKHGGKRLHTYGPYNRFPVGVDRSLEPSPWHWSSWPSTITTGGVCGTMSSIANGTLTSLGVPIVKAGQPGHSCIVRYDMNERREYLAAVGQAATGGPDKTTAPWLFADQPKVRSRGKFSVYSEYHFALAQAMNAGLDSFLDTRIALHMYRAMPEPLRLKTGRALLLSALKRNPYNIEAWYVLAEDSRSGAELVALFDSFNRELSVKAERERQEDRDASADLGEDKINPKSSTESKIATLRHIGQEQMAVIALRDLDRFSKQDLQLVSSRLNRLIESGDVHLTAMLDRCRCRIEGVATVQSDISAELTRFLAKPPKGRKNMKRAQARLSQRIATVASFPGPRDARETWLRSLLDAFSDDRKVVVSKKKGKQLDKFYGTVLAELTKSLKAKPANKKSLRELNAKHQRLLKGEV</sequence>
<organism evidence="2 3">
    <name type="scientific">Oceaniferula marina</name>
    <dbReference type="NCBI Taxonomy" id="2748318"/>
    <lineage>
        <taxon>Bacteria</taxon>
        <taxon>Pseudomonadati</taxon>
        <taxon>Verrucomicrobiota</taxon>
        <taxon>Verrucomicrobiia</taxon>
        <taxon>Verrucomicrobiales</taxon>
        <taxon>Verrucomicrobiaceae</taxon>
        <taxon>Oceaniferula</taxon>
    </lineage>
</organism>
<evidence type="ECO:0000313" key="2">
    <source>
        <dbReference type="EMBL" id="NWK56036.1"/>
    </source>
</evidence>
<gene>
    <name evidence="2" type="ORF">HW115_10470</name>
</gene>
<protein>
    <submittedName>
        <fullName evidence="2">Uncharacterized protein</fullName>
    </submittedName>
</protein>
<evidence type="ECO:0000256" key="1">
    <source>
        <dbReference type="SAM" id="MobiDB-lite"/>
    </source>
</evidence>
<feature type="compositionally biased region" description="Basic and acidic residues" evidence="1">
    <location>
        <begin position="488"/>
        <end position="508"/>
    </location>
</feature>
<reference evidence="2 3" key="1">
    <citation type="submission" date="2020-07" db="EMBL/GenBank/DDBJ databases">
        <title>Roseicoccus Jingziensis gen. nov., sp. nov., isolated from coastal seawater.</title>
        <authorList>
            <person name="Feng X."/>
        </authorList>
    </citation>
    <scope>NUCLEOTIDE SEQUENCE [LARGE SCALE GENOMIC DNA]</scope>
    <source>
        <strain evidence="2 3">N1E253</strain>
    </source>
</reference>
<accession>A0A851GF38</accession>
<dbReference type="Proteomes" id="UP000557872">
    <property type="component" value="Unassembled WGS sequence"/>
</dbReference>
<name>A0A851GF38_9BACT</name>
<proteinExistence type="predicted"/>
<comment type="caution">
    <text evidence="2">The sequence shown here is derived from an EMBL/GenBank/DDBJ whole genome shotgun (WGS) entry which is preliminary data.</text>
</comment>
<evidence type="ECO:0000313" key="3">
    <source>
        <dbReference type="Proteomes" id="UP000557872"/>
    </source>
</evidence>
<keyword evidence="3" id="KW-1185">Reference proteome</keyword>
<dbReference type="AlphaFoldDB" id="A0A851GF38"/>
<feature type="region of interest" description="Disordered" evidence="1">
    <location>
        <begin position="488"/>
        <end position="513"/>
    </location>
</feature>